<comment type="caution">
    <text evidence="2">The sequence shown here is derived from an EMBL/GenBank/DDBJ whole genome shotgun (WGS) entry which is preliminary data.</text>
</comment>
<dbReference type="Gene3D" id="1.10.10.10">
    <property type="entry name" value="Winged helix-like DNA-binding domain superfamily/Winged helix DNA-binding domain"/>
    <property type="match status" value="1"/>
</dbReference>
<dbReference type="InterPro" id="IPR036388">
    <property type="entry name" value="WH-like_DNA-bd_sf"/>
</dbReference>
<sequence length="112" mass="12559">MQTPTTDGLESFSDLSTFQQETLLAIAKLEGAQTASYGLAIKRQLEDVYNSEVNHGRLYPNLDDLVTDGLVEKTALDKRTNEYTLTEQGEQFLCEQRDRIAAILDDYHDATA</sequence>
<dbReference type="Pfam" id="PF03551">
    <property type="entry name" value="PadR"/>
    <property type="match status" value="1"/>
</dbReference>
<gene>
    <name evidence="2" type="ORF">ACFR9U_20460</name>
</gene>
<organism evidence="2 3">
    <name type="scientific">Halorientalis brevis</name>
    <dbReference type="NCBI Taxonomy" id="1126241"/>
    <lineage>
        <taxon>Archaea</taxon>
        <taxon>Methanobacteriati</taxon>
        <taxon>Methanobacteriota</taxon>
        <taxon>Stenosarchaea group</taxon>
        <taxon>Halobacteria</taxon>
        <taxon>Halobacteriales</taxon>
        <taxon>Haloarculaceae</taxon>
        <taxon>Halorientalis</taxon>
    </lineage>
</organism>
<dbReference type="Proteomes" id="UP001597119">
    <property type="component" value="Unassembled WGS sequence"/>
</dbReference>
<evidence type="ECO:0000259" key="1">
    <source>
        <dbReference type="Pfam" id="PF03551"/>
    </source>
</evidence>
<evidence type="ECO:0000313" key="2">
    <source>
        <dbReference type="EMBL" id="MFD1589356.1"/>
    </source>
</evidence>
<dbReference type="InterPro" id="IPR005149">
    <property type="entry name" value="Tscrpt_reg_PadR_N"/>
</dbReference>
<dbReference type="EMBL" id="JBHUDJ010000015">
    <property type="protein sequence ID" value="MFD1589356.1"/>
    <property type="molecule type" value="Genomic_DNA"/>
</dbReference>
<dbReference type="AlphaFoldDB" id="A0ABD6CH54"/>
<keyword evidence="3" id="KW-1185">Reference proteome</keyword>
<evidence type="ECO:0000313" key="3">
    <source>
        <dbReference type="Proteomes" id="UP001597119"/>
    </source>
</evidence>
<name>A0ABD6CH54_9EURY</name>
<proteinExistence type="predicted"/>
<reference evidence="2 3" key="1">
    <citation type="journal article" date="2019" name="Int. J. Syst. Evol. Microbiol.">
        <title>The Global Catalogue of Microorganisms (GCM) 10K type strain sequencing project: providing services to taxonomists for standard genome sequencing and annotation.</title>
        <authorList>
            <consortium name="The Broad Institute Genomics Platform"/>
            <consortium name="The Broad Institute Genome Sequencing Center for Infectious Disease"/>
            <person name="Wu L."/>
            <person name="Ma J."/>
        </authorList>
    </citation>
    <scope>NUCLEOTIDE SEQUENCE [LARGE SCALE GENOMIC DNA]</scope>
    <source>
        <strain evidence="2 3">CGMCC 1.12125</strain>
    </source>
</reference>
<dbReference type="RefSeq" id="WP_379815054.1">
    <property type="nucleotide sequence ID" value="NZ_JALLGV010000009.1"/>
</dbReference>
<feature type="domain" description="Transcription regulator PadR N-terminal" evidence="1">
    <location>
        <begin position="33"/>
        <end position="93"/>
    </location>
</feature>
<dbReference type="InterPro" id="IPR036390">
    <property type="entry name" value="WH_DNA-bd_sf"/>
</dbReference>
<protein>
    <submittedName>
        <fullName evidence="2">PadR family transcriptional regulator</fullName>
    </submittedName>
</protein>
<dbReference type="SUPFAM" id="SSF46785">
    <property type="entry name" value="Winged helix' DNA-binding domain"/>
    <property type="match status" value="1"/>
</dbReference>
<accession>A0ABD6CH54</accession>